<sequence length="106" mass="12324">MLQILQFEQKWCLFSIANWYRHQSHLFPTDANQHPLLTKPYPVARGHGSSPTRRIAESNTKTGFPWHYITTMITEQPIINMFSVSITISYAICHRTKNHENAINAQ</sequence>
<name>A0A0A9UNP0_ARUDO</name>
<accession>A0A0A9UNP0</accession>
<protein>
    <submittedName>
        <fullName evidence="1">Uncharacterized protein</fullName>
    </submittedName>
</protein>
<dbReference type="EMBL" id="GBRH01244013">
    <property type="protein sequence ID" value="JAD53882.1"/>
    <property type="molecule type" value="Transcribed_RNA"/>
</dbReference>
<reference evidence="1" key="2">
    <citation type="journal article" date="2015" name="Data Brief">
        <title>Shoot transcriptome of the giant reed, Arundo donax.</title>
        <authorList>
            <person name="Barrero R.A."/>
            <person name="Guerrero F.D."/>
            <person name="Moolhuijzen P."/>
            <person name="Goolsby J.A."/>
            <person name="Tidwell J."/>
            <person name="Bellgard S.E."/>
            <person name="Bellgard M.I."/>
        </authorList>
    </citation>
    <scope>NUCLEOTIDE SEQUENCE</scope>
    <source>
        <tissue evidence="1">Shoot tissue taken approximately 20 cm above the soil surface</tissue>
    </source>
</reference>
<organism evidence="1">
    <name type="scientific">Arundo donax</name>
    <name type="common">Giant reed</name>
    <name type="synonym">Donax arundinaceus</name>
    <dbReference type="NCBI Taxonomy" id="35708"/>
    <lineage>
        <taxon>Eukaryota</taxon>
        <taxon>Viridiplantae</taxon>
        <taxon>Streptophyta</taxon>
        <taxon>Embryophyta</taxon>
        <taxon>Tracheophyta</taxon>
        <taxon>Spermatophyta</taxon>
        <taxon>Magnoliopsida</taxon>
        <taxon>Liliopsida</taxon>
        <taxon>Poales</taxon>
        <taxon>Poaceae</taxon>
        <taxon>PACMAD clade</taxon>
        <taxon>Arundinoideae</taxon>
        <taxon>Arundineae</taxon>
        <taxon>Arundo</taxon>
    </lineage>
</organism>
<dbReference type="AlphaFoldDB" id="A0A0A9UNP0"/>
<reference evidence="1" key="1">
    <citation type="submission" date="2014-09" db="EMBL/GenBank/DDBJ databases">
        <authorList>
            <person name="Magalhaes I.L.F."/>
            <person name="Oliveira U."/>
            <person name="Santos F.R."/>
            <person name="Vidigal T.H.D.A."/>
            <person name="Brescovit A.D."/>
            <person name="Santos A.J."/>
        </authorList>
    </citation>
    <scope>NUCLEOTIDE SEQUENCE</scope>
    <source>
        <tissue evidence="1">Shoot tissue taken approximately 20 cm above the soil surface</tissue>
    </source>
</reference>
<proteinExistence type="predicted"/>
<evidence type="ECO:0000313" key="1">
    <source>
        <dbReference type="EMBL" id="JAD53882.1"/>
    </source>
</evidence>